<accession>A0A4Z2F9L9</accession>
<feature type="compositionally biased region" description="Basic and acidic residues" evidence="1">
    <location>
        <begin position="86"/>
        <end position="97"/>
    </location>
</feature>
<evidence type="ECO:0000313" key="3">
    <source>
        <dbReference type="Proteomes" id="UP000314294"/>
    </source>
</evidence>
<dbReference type="Proteomes" id="UP000314294">
    <property type="component" value="Unassembled WGS sequence"/>
</dbReference>
<proteinExistence type="predicted"/>
<protein>
    <submittedName>
        <fullName evidence="2">Uncharacterized protein</fullName>
    </submittedName>
</protein>
<evidence type="ECO:0000313" key="2">
    <source>
        <dbReference type="EMBL" id="TNN37590.1"/>
    </source>
</evidence>
<name>A0A4Z2F9L9_9TELE</name>
<dbReference type="EMBL" id="SRLO01001467">
    <property type="protein sequence ID" value="TNN37590.1"/>
    <property type="molecule type" value="Genomic_DNA"/>
</dbReference>
<dbReference type="AlphaFoldDB" id="A0A4Z2F9L9"/>
<reference evidence="2 3" key="1">
    <citation type="submission" date="2019-03" db="EMBL/GenBank/DDBJ databases">
        <title>First draft genome of Liparis tanakae, snailfish: a comprehensive survey of snailfish specific genes.</title>
        <authorList>
            <person name="Kim W."/>
            <person name="Song I."/>
            <person name="Jeong J.-H."/>
            <person name="Kim D."/>
            <person name="Kim S."/>
            <person name="Ryu S."/>
            <person name="Song J.Y."/>
            <person name="Lee S.K."/>
        </authorList>
    </citation>
    <scope>NUCLEOTIDE SEQUENCE [LARGE SCALE GENOMIC DNA]</scope>
    <source>
        <tissue evidence="2">Muscle</tissue>
    </source>
</reference>
<keyword evidence="3" id="KW-1185">Reference proteome</keyword>
<comment type="caution">
    <text evidence="2">The sequence shown here is derived from an EMBL/GenBank/DDBJ whole genome shotgun (WGS) entry which is preliminary data.</text>
</comment>
<feature type="region of interest" description="Disordered" evidence="1">
    <location>
        <begin position="59"/>
        <end position="97"/>
    </location>
</feature>
<gene>
    <name evidence="2" type="ORF">EYF80_052249</name>
</gene>
<evidence type="ECO:0000256" key="1">
    <source>
        <dbReference type="SAM" id="MobiDB-lite"/>
    </source>
</evidence>
<organism evidence="2 3">
    <name type="scientific">Liparis tanakae</name>
    <name type="common">Tanaka's snailfish</name>
    <dbReference type="NCBI Taxonomy" id="230148"/>
    <lineage>
        <taxon>Eukaryota</taxon>
        <taxon>Metazoa</taxon>
        <taxon>Chordata</taxon>
        <taxon>Craniata</taxon>
        <taxon>Vertebrata</taxon>
        <taxon>Euteleostomi</taxon>
        <taxon>Actinopterygii</taxon>
        <taxon>Neopterygii</taxon>
        <taxon>Teleostei</taxon>
        <taxon>Neoteleostei</taxon>
        <taxon>Acanthomorphata</taxon>
        <taxon>Eupercaria</taxon>
        <taxon>Perciformes</taxon>
        <taxon>Cottioidei</taxon>
        <taxon>Cottales</taxon>
        <taxon>Liparidae</taxon>
        <taxon>Liparis</taxon>
    </lineage>
</organism>
<sequence length="157" mass="17448">MNLFQDFELELSISFVDSFIFHDALESAQFLLGLLRSSSSSSQFRDAILKQLFAPGGRRRGDVPAGGGQPGLPAWRSDHVPVSGERGGDGGPRRDVTEREKTSVLFLQELDTNMTTTFYQINKLNCSMSSAYPHRAHGSWFLTIRFYNSGVLGRQGE</sequence>